<dbReference type="PANTHER" id="PTHR30251:SF9">
    <property type="entry name" value="CHAPERONE PROTEIN CAF1M"/>
    <property type="match status" value="1"/>
</dbReference>
<comment type="similarity">
    <text evidence="2 7">Belongs to the periplasmic pilus chaperone family.</text>
</comment>
<evidence type="ECO:0000256" key="1">
    <source>
        <dbReference type="ARBA" id="ARBA00004418"/>
    </source>
</evidence>
<gene>
    <name evidence="11" type="ORF">C3430_13925</name>
</gene>
<evidence type="ECO:0000256" key="6">
    <source>
        <dbReference type="ARBA" id="ARBA00023319"/>
    </source>
</evidence>
<keyword evidence="3" id="KW-0732">Signal</keyword>
<evidence type="ECO:0000256" key="7">
    <source>
        <dbReference type="RuleBase" id="RU003918"/>
    </source>
</evidence>
<organism evidence="11 12">
    <name type="scientific">Citrobacter amalonaticus</name>
    <dbReference type="NCBI Taxonomy" id="35703"/>
    <lineage>
        <taxon>Bacteria</taxon>
        <taxon>Pseudomonadati</taxon>
        <taxon>Pseudomonadota</taxon>
        <taxon>Gammaproteobacteria</taxon>
        <taxon>Enterobacterales</taxon>
        <taxon>Enterobacteriaceae</taxon>
        <taxon>Citrobacter</taxon>
    </lineage>
</organism>
<dbReference type="PRINTS" id="PR00969">
    <property type="entry name" value="CHAPERONPILI"/>
</dbReference>
<keyword evidence="8" id="KW-0472">Membrane</keyword>
<dbReference type="InterPro" id="IPR001829">
    <property type="entry name" value="Pili_assmbl_chaperone_bac"/>
</dbReference>
<comment type="subcellular location">
    <subcellularLocation>
        <location evidence="1 7">Periplasm</location>
    </subcellularLocation>
</comment>
<dbReference type="EMBL" id="PQLX01000004">
    <property type="protein sequence ID" value="POU65280.1"/>
    <property type="molecule type" value="Genomic_DNA"/>
</dbReference>
<evidence type="ECO:0000259" key="10">
    <source>
        <dbReference type="Pfam" id="PF02753"/>
    </source>
</evidence>
<accession>A0A2S4RXM9</accession>
<sequence>MIIGRSYFYMPFAVYCLIIIFNLYLLINMKKDTFLFRKKNTALFCSLGLLMAGMTLMETSATASESATVNTQAFGVSVSPSRVIFPLNGNGATLTIKNPQNYPMLARTTLVGEDRKSAVPFVATPPLFRLDGNQQSQVRIVRTGGDYPADRESLAWACIQGVPPQAAGEALKDEAKKSTSVSVQVSISTCMKMMLRPESLKQSPEDVGGQVTWHQEGNQLVAKNPTAYYLSLAELKVGGTAVKEPEYLAPQSEKRYSLGAGKGGEVSWKVITDYGGNSREFRASLK</sequence>
<dbReference type="InterPro" id="IPR016148">
    <property type="entry name" value="Pili_assmbl_chaperone_C"/>
</dbReference>
<protein>
    <submittedName>
        <fullName evidence="11">Chaperone protein AfaB</fullName>
    </submittedName>
</protein>
<dbReference type="InterPro" id="IPR036316">
    <property type="entry name" value="Pili_assmbl_chap_C_dom_sf"/>
</dbReference>
<dbReference type="PROSITE" id="PS00635">
    <property type="entry name" value="PILI_CHAPERONE"/>
    <property type="match status" value="1"/>
</dbReference>
<dbReference type="AlphaFoldDB" id="A0A2S4RXM9"/>
<evidence type="ECO:0000256" key="4">
    <source>
        <dbReference type="ARBA" id="ARBA00022764"/>
    </source>
</evidence>
<dbReference type="InterPro" id="IPR050643">
    <property type="entry name" value="Periplasmic_pilus_chap"/>
</dbReference>
<feature type="domain" description="Pili assembly chaperone C-terminal" evidence="10">
    <location>
        <begin position="223"/>
        <end position="278"/>
    </location>
</feature>
<keyword evidence="8" id="KW-0812">Transmembrane</keyword>
<comment type="caution">
    <text evidence="11">The sequence shown here is derived from an EMBL/GenBank/DDBJ whole genome shotgun (WGS) entry which is preliminary data.</text>
</comment>
<keyword evidence="4" id="KW-0574">Periplasm</keyword>
<feature type="domain" description="Pili assembly chaperone N-terminal" evidence="9">
    <location>
        <begin position="75"/>
        <end position="200"/>
    </location>
</feature>
<keyword evidence="5 7" id="KW-0143">Chaperone</keyword>
<proteinExistence type="inferred from homology"/>
<dbReference type="Gene3D" id="2.60.40.10">
    <property type="entry name" value="Immunoglobulins"/>
    <property type="match status" value="2"/>
</dbReference>
<dbReference type="SUPFAM" id="SSF49584">
    <property type="entry name" value="Periplasmic chaperone C-domain"/>
    <property type="match status" value="1"/>
</dbReference>
<evidence type="ECO:0000313" key="11">
    <source>
        <dbReference type="EMBL" id="POU65280.1"/>
    </source>
</evidence>
<dbReference type="InterPro" id="IPR013783">
    <property type="entry name" value="Ig-like_fold"/>
</dbReference>
<dbReference type="Proteomes" id="UP000237003">
    <property type="component" value="Unassembled WGS sequence"/>
</dbReference>
<dbReference type="Pfam" id="PF00345">
    <property type="entry name" value="PapD_N"/>
    <property type="match status" value="1"/>
</dbReference>
<dbReference type="Pfam" id="PF02753">
    <property type="entry name" value="PapD_C"/>
    <property type="match status" value="1"/>
</dbReference>
<keyword evidence="6" id="KW-0393">Immunoglobulin domain</keyword>
<name>A0A2S4RXM9_CITAM</name>
<evidence type="ECO:0000256" key="3">
    <source>
        <dbReference type="ARBA" id="ARBA00022729"/>
    </source>
</evidence>
<evidence type="ECO:0000256" key="5">
    <source>
        <dbReference type="ARBA" id="ARBA00023186"/>
    </source>
</evidence>
<dbReference type="SUPFAM" id="SSF49354">
    <property type="entry name" value="PapD-like"/>
    <property type="match status" value="1"/>
</dbReference>
<evidence type="ECO:0000256" key="8">
    <source>
        <dbReference type="SAM" id="Phobius"/>
    </source>
</evidence>
<dbReference type="GO" id="GO:0030288">
    <property type="term" value="C:outer membrane-bounded periplasmic space"/>
    <property type="evidence" value="ECO:0007669"/>
    <property type="project" value="InterPro"/>
</dbReference>
<dbReference type="InterPro" id="IPR008962">
    <property type="entry name" value="PapD-like_sf"/>
</dbReference>
<keyword evidence="8" id="KW-1133">Transmembrane helix</keyword>
<reference evidence="11 12" key="1">
    <citation type="submission" date="2018-01" db="EMBL/GenBank/DDBJ databases">
        <title>Complete genome sequences of 14 Citrobacter spp. isolated from plant in Canada.</title>
        <authorList>
            <person name="Bhandare S.G."/>
            <person name="Colavecchio A."/>
            <person name="Jeukens J."/>
            <person name="Emond-Rheault J.-G."/>
            <person name="Freschi L."/>
            <person name="Hamel J."/>
            <person name="Kukavica-Ibrulj I."/>
            <person name="Levesque R."/>
            <person name="Goodridge L."/>
        </authorList>
    </citation>
    <scope>NUCLEOTIDE SEQUENCE [LARGE SCALE GENOMIC DNA]</scope>
    <source>
        <strain evidence="11 12">S1285</strain>
    </source>
</reference>
<feature type="transmembrane region" description="Helical" evidence="8">
    <location>
        <begin position="6"/>
        <end position="27"/>
    </location>
</feature>
<evidence type="ECO:0000256" key="2">
    <source>
        <dbReference type="ARBA" id="ARBA00007399"/>
    </source>
</evidence>
<evidence type="ECO:0000259" key="9">
    <source>
        <dbReference type="Pfam" id="PF00345"/>
    </source>
</evidence>
<evidence type="ECO:0000313" key="12">
    <source>
        <dbReference type="Proteomes" id="UP000237003"/>
    </source>
</evidence>
<dbReference type="PANTHER" id="PTHR30251">
    <property type="entry name" value="PILUS ASSEMBLY CHAPERONE"/>
    <property type="match status" value="1"/>
</dbReference>
<dbReference type="OrthoDB" id="9131059at2"/>
<dbReference type="InterPro" id="IPR018046">
    <property type="entry name" value="Pili_assmbl_chaperone_CS"/>
</dbReference>
<dbReference type="GO" id="GO:0071555">
    <property type="term" value="P:cell wall organization"/>
    <property type="evidence" value="ECO:0007669"/>
    <property type="project" value="InterPro"/>
</dbReference>
<dbReference type="InterPro" id="IPR016147">
    <property type="entry name" value="Pili_assmbl_chaperone_N"/>
</dbReference>